<feature type="transmembrane region" description="Helical" evidence="2">
    <location>
        <begin position="38"/>
        <end position="65"/>
    </location>
</feature>
<keyword evidence="2" id="KW-1133">Transmembrane helix</keyword>
<accession>A0A6V8KQ76</accession>
<evidence type="ECO:0008006" key="5">
    <source>
        <dbReference type="Google" id="ProtNLM"/>
    </source>
</evidence>
<feature type="compositionally biased region" description="Basic and acidic residues" evidence="1">
    <location>
        <begin position="418"/>
        <end position="438"/>
    </location>
</feature>
<feature type="compositionally biased region" description="Basic and acidic residues" evidence="1">
    <location>
        <begin position="462"/>
        <end position="495"/>
    </location>
</feature>
<dbReference type="Proteomes" id="UP000482800">
    <property type="component" value="Unassembled WGS sequence"/>
</dbReference>
<reference evidence="3 4" key="2">
    <citation type="submission" date="2020-03" db="EMBL/GenBank/DDBJ databases">
        <authorList>
            <person name="Ichikawa N."/>
            <person name="Kimura A."/>
            <person name="Kitahashi Y."/>
            <person name="Uohara A."/>
        </authorList>
    </citation>
    <scope>NUCLEOTIDE SEQUENCE [LARGE SCALE GENOMIC DNA]</scope>
    <source>
        <strain evidence="3 4">NBRC 108639</strain>
    </source>
</reference>
<dbReference type="EMBL" id="BLPF01000005">
    <property type="protein sequence ID" value="GFJ85994.1"/>
    <property type="molecule type" value="Genomic_DNA"/>
</dbReference>
<evidence type="ECO:0000313" key="4">
    <source>
        <dbReference type="Proteomes" id="UP000482800"/>
    </source>
</evidence>
<keyword evidence="2" id="KW-0812">Transmembrane</keyword>
<feature type="compositionally biased region" description="Basic and acidic residues" evidence="1">
    <location>
        <begin position="535"/>
        <end position="550"/>
    </location>
</feature>
<feature type="compositionally biased region" description="Basic and acidic residues" evidence="1">
    <location>
        <begin position="1"/>
        <end position="12"/>
    </location>
</feature>
<feature type="transmembrane region" description="Helical" evidence="2">
    <location>
        <begin position="211"/>
        <end position="233"/>
    </location>
</feature>
<sequence length="650" mass="72181">MLKRKYEERSVERDDDTGTVETTSSTTGAKRKLPRLPLLGGLVFIAVAMWAASSTFGGALASVYVFAFLNFFAGVVSLVALSLTVMCGLVATDRFFLKIGHRVFFQGLHRATAIIAVVFLGLHISMKVLAGSATVLDPIVPFANPLDPIYIGLGTVASYLMITTFWTGLIRARFAGSGKPWMWRTLHATSYVAWPAALGHGLNAGRPAATWVWLSYGACLIGVLIALLVRVYVSLGRRTTGKTGPSAVGVNVETAIIPRISESGLREGLMTSTREQRAIRDDDMENTATRMMTTARPPREREAAGQDTRVGYAMPVAPPEPRRPREEERVPDELVSPGERRAARSDRSGARRSRLEQMDERAEERRVLERPPARREPRADVGDRIDDLRQQERRASRSGSRAEDKRSATQWRRKSKGGKKEEVEATDREWYESLRGDEPVSGYGPVSGGYAPTSPAPAPQPQRERYGRGEQGGGRRREESRGERWTSPADERYADIDPVSAPVGRYEQSREPVSAPAPRYDQSREPVSGPAPRYDQSRYDEPRYEDDRPRRAALRLVTDDDAPRASRRSRSSRGQEEPRQSRRGDGRHSLGEEDGPIQYASEADYDRPGPYPPAVDPVPSGRSRRGRRAAGGEDMDNGAYWTRPRDGYGR</sequence>
<feature type="region of interest" description="Disordered" evidence="1">
    <location>
        <begin position="1"/>
        <end position="28"/>
    </location>
</feature>
<name>A0A6V8KQ76_9ACTN</name>
<keyword evidence="2" id="KW-0472">Membrane</keyword>
<keyword evidence="4" id="KW-1185">Reference proteome</keyword>
<feature type="compositionally biased region" description="Basic and acidic residues" evidence="1">
    <location>
        <begin position="320"/>
        <end position="407"/>
    </location>
</feature>
<feature type="compositionally biased region" description="Low complexity" evidence="1">
    <location>
        <begin position="19"/>
        <end position="28"/>
    </location>
</feature>
<comment type="caution">
    <text evidence="3">The sequence shown here is derived from an EMBL/GenBank/DDBJ whole genome shotgun (WGS) entry which is preliminary data.</text>
</comment>
<proteinExistence type="predicted"/>
<organism evidence="3 4">
    <name type="scientific">Phytohabitans houttuyneae</name>
    <dbReference type="NCBI Taxonomy" id="1076126"/>
    <lineage>
        <taxon>Bacteria</taxon>
        <taxon>Bacillati</taxon>
        <taxon>Actinomycetota</taxon>
        <taxon>Actinomycetes</taxon>
        <taxon>Micromonosporales</taxon>
        <taxon>Micromonosporaceae</taxon>
    </lineage>
</organism>
<feature type="region of interest" description="Disordered" evidence="1">
    <location>
        <begin position="268"/>
        <end position="650"/>
    </location>
</feature>
<dbReference type="AlphaFoldDB" id="A0A6V8KQ76"/>
<feature type="compositionally biased region" description="Basic and acidic residues" evidence="1">
    <location>
        <begin position="573"/>
        <end position="591"/>
    </location>
</feature>
<protein>
    <recommendedName>
        <fullName evidence="5">Ferric oxidoreductase domain-containing protein</fullName>
    </recommendedName>
</protein>
<gene>
    <name evidence="3" type="ORF">Phou_101740</name>
</gene>
<reference evidence="3 4" key="1">
    <citation type="submission" date="2020-03" db="EMBL/GenBank/DDBJ databases">
        <title>Whole genome shotgun sequence of Phytohabitans houttuyneae NBRC 108639.</title>
        <authorList>
            <person name="Komaki H."/>
            <person name="Tamura T."/>
        </authorList>
    </citation>
    <scope>NUCLEOTIDE SEQUENCE [LARGE SCALE GENOMIC DNA]</scope>
    <source>
        <strain evidence="3 4">NBRC 108639</strain>
    </source>
</reference>
<feature type="transmembrane region" description="Helical" evidence="2">
    <location>
        <begin position="111"/>
        <end position="129"/>
    </location>
</feature>
<evidence type="ECO:0000313" key="3">
    <source>
        <dbReference type="EMBL" id="GFJ85994.1"/>
    </source>
</evidence>
<feature type="transmembrane region" description="Helical" evidence="2">
    <location>
        <begin position="149"/>
        <end position="169"/>
    </location>
</feature>
<feature type="transmembrane region" description="Helical" evidence="2">
    <location>
        <begin position="71"/>
        <end position="91"/>
    </location>
</feature>
<evidence type="ECO:0000256" key="1">
    <source>
        <dbReference type="SAM" id="MobiDB-lite"/>
    </source>
</evidence>
<evidence type="ECO:0000256" key="2">
    <source>
        <dbReference type="SAM" id="Phobius"/>
    </source>
</evidence>